<dbReference type="SMART" id="SM00116">
    <property type="entry name" value="CBS"/>
    <property type="match status" value="2"/>
</dbReference>
<feature type="transmembrane region" description="Helical" evidence="9">
    <location>
        <begin position="67"/>
        <end position="85"/>
    </location>
</feature>
<dbReference type="Pfam" id="PF01595">
    <property type="entry name" value="CNNM"/>
    <property type="match status" value="1"/>
</dbReference>
<evidence type="ECO:0000256" key="6">
    <source>
        <dbReference type="ARBA" id="ARBA00023136"/>
    </source>
</evidence>
<dbReference type="InterPro" id="IPR002550">
    <property type="entry name" value="CNNM"/>
</dbReference>
<evidence type="ECO:0000256" key="7">
    <source>
        <dbReference type="PROSITE-ProRule" id="PRU00703"/>
    </source>
</evidence>
<feature type="domain" description="CNNM transmembrane" evidence="11">
    <location>
        <begin position="1"/>
        <end position="188"/>
    </location>
</feature>
<feature type="domain" description="CBS" evidence="10">
    <location>
        <begin position="267"/>
        <end position="323"/>
    </location>
</feature>
<protein>
    <submittedName>
        <fullName evidence="12">HlyC/CorC family transporter</fullName>
    </submittedName>
</protein>
<evidence type="ECO:0000313" key="12">
    <source>
        <dbReference type="EMBL" id="HHS63557.1"/>
    </source>
</evidence>
<proteinExistence type="predicted"/>
<evidence type="ECO:0000256" key="5">
    <source>
        <dbReference type="ARBA" id="ARBA00023122"/>
    </source>
</evidence>
<keyword evidence="4 8" id="KW-1133">Transmembrane helix</keyword>
<keyword evidence="2 8" id="KW-0812">Transmembrane</keyword>
<dbReference type="PROSITE" id="PS51846">
    <property type="entry name" value="CNNM"/>
    <property type="match status" value="1"/>
</dbReference>
<evidence type="ECO:0000256" key="4">
    <source>
        <dbReference type="ARBA" id="ARBA00022989"/>
    </source>
</evidence>
<dbReference type="CDD" id="cd04590">
    <property type="entry name" value="CBS_pair_CorC_HlyC_assoc"/>
    <property type="match status" value="1"/>
</dbReference>
<evidence type="ECO:0000259" key="10">
    <source>
        <dbReference type="PROSITE" id="PS51371"/>
    </source>
</evidence>
<evidence type="ECO:0000256" key="3">
    <source>
        <dbReference type="ARBA" id="ARBA00022737"/>
    </source>
</evidence>
<dbReference type="PROSITE" id="PS51371">
    <property type="entry name" value="CBS"/>
    <property type="match status" value="2"/>
</dbReference>
<reference evidence="12" key="1">
    <citation type="journal article" date="2020" name="mSystems">
        <title>Genome- and Community-Level Interaction Insights into Carbon Utilization and Element Cycling Functions of Hydrothermarchaeota in Hydrothermal Sediment.</title>
        <authorList>
            <person name="Zhou Z."/>
            <person name="Liu Y."/>
            <person name="Xu W."/>
            <person name="Pan J."/>
            <person name="Luo Z.H."/>
            <person name="Li M."/>
        </authorList>
    </citation>
    <scope>NUCLEOTIDE SEQUENCE [LARGE SCALE GENOMIC DNA]</scope>
    <source>
        <strain evidence="12">SpSt-783</strain>
    </source>
</reference>
<comment type="subcellular location">
    <subcellularLocation>
        <location evidence="1">Membrane</location>
        <topology evidence="1">Multi-pass membrane protein</topology>
    </subcellularLocation>
</comment>
<feature type="transmembrane region" description="Helical" evidence="9">
    <location>
        <begin position="92"/>
        <end position="110"/>
    </location>
</feature>
<dbReference type="InterPro" id="IPR044751">
    <property type="entry name" value="Ion_transp-like_CBS"/>
</dbReference>
<name>A0A7C6AGG5_UNCW3</name>
<accession>A0A7C6AGG5</accession>
<feature type="domain" description="CBS" evidence="10">
    <location>
        <begin position="205"/>
        <end position="263"/>
    </location>
</feature>
<keyword evidence="6 8" id="KW-0472">Membrane</keyword>
<dbReference type="GO" id="GO:0005886">
    <property type="term" value="C:plasma membrane"/>
    <property type="evidence" value="ECO:0007669"/>
    <property type="project" value="TreeGrafter"/>
</dbReference>
<comment type="caution">
    <text evidence="12">The sequence shown here is derived from an EMBL/GenBank/DDBJ whole genome shotgun (WGS) entry which is preliminary data.</text>
</comment>
<keyword evidence="5 7" id="KW-0129">CBS domain</keyword>
<organism evidence="12">
    <name type="scientific">candidate division WOR-3 bacterium</name>
    <dbReference type="NCBI Taxonomy" id="2052148"/>
    <lineage>
        <taxon>Bacteria</taxon>
        <taxon>Bacteria division WOR-3</taxon>
    </lineage>
</organism>
<dbReference type="Pfam" id="PF00571">
    <property type="entry name" value="CBS"/>
    <property type="match status" value="2"/>
</dbReference>
<dbReference type="SUPFAM" id="SSF54631">
    <property type="entry name" value="CBS-domain pair"/>
    <property type="match status" value="1"/>
</dbReference>
<gene>
    <name evidence="12" type="ORF">ENV70_08135</name>
</gene>
<evidence type="ECO:0000256" key="1">
    <source>
        <dbReference type="ARBA" id="ARBA00004141"/>
    </source>
</evidence>
<dbReference type="EMBL" id="DTHJ01000177">
    <property type="protein sequence ID" value="HHS63557.1"/>
    <property type="molecule type" value="Genomic_DNA"/>
</dbReference>
<dbReference type="InterPro" id="IPR046342">
    <property type="entry name" value="CBS_dom_sf"/>
</dbReference>
<keyword evidence="3" id="KW-0677">Repeat</keyword>
<dbReference type="PANTHER" id="PTHR22777">
    <property type="entry name" value="HEMOLYSIN-RELATED"/>
    <property type="match status" value="1"/>
</dbReference>
<evidence type="ECO:0000256" key="9">
    <source>
        <dbReference type="SAM" id="Phobius"/>
    </source>
</evidence>
<dbReference type="InterPro" id="IPR000644">
    <property type="entry name" value="CBS_dom"/>
</dbReference>
<dbReference type="PANTHER" id="PTHR22777:SF17">
    <property type="entry name" value="UPF0053 PROTEIN SLL0260"/>
    <property type="match status" value="1"/>
</dbReference>
<sequence length="324" mass="36730">MFLYWFLMAVLIICSAFFSGMEAAVFSISKFRVKGLLFDNMKGAGSLSRIKEASGKTLSTLLLLNDLVNIGASSVAAIIISQILLHYQLSPVFFYVFEIFIMTFILLVFGEITPKIIFLNNAEFFGLRFSFIIEILNNITLPFTKITGEIIHLILPGKKRVLNVSEEDIRKMLVEAKKLKILNETEEQLGYRILKFGKALVEEIMVPSSRVVGLNMNQTVDEAIELMKKTGHLRLCVYDNENKVIGVLYAKELVLKKISGNTRVSDFMRRPFFVQKTKPLDDLLVEFRKKGVHFAVVCDEEGKFLGIVTLNDVFKYLFGEIPGV</sequence>
<dbReference type="AlphaFoldDB" id="A0A7C6AGG5"/>
<evidence type="ECO:0000256" key="2">
    <source>
        <dbReference type="ARBA" id="ARBA00022692"/>
    </source>
</evidence>
<evidence type="ECO:0000259" key="11">
    <source>
        <dbReference type="PROSITE" id="PS51846"/>
    </source>
</evidence>
<dbReference type="Gene3D" id="3.10.580.10">
    <property type="entry name" value="CBS-domain"/>
    <property type="match status" value="1"/>
</dbReference>
<evidence type="ECO:0000256" key="8">
    <source>
        <dbReference type="PROSITE-ProRule" id="PRU01193"/>
    </source>
</evidence>